<dbReference type="Gene3D" id="1.10.1760.20">
    <property type="match status" value="1"/>
</dbReference>
<name>A0A1G9VUA2_9PROT</name>
<dbReference type="Proteomes" id="UP000199759">
    <property type="component" value="Unassembled WGS sequence"/>
</dbReference>
<feature type="transmembrane region" description="Helical" evidence="1">
    <location>
        <begin position="124"/>
        <end position="146"/>
    </location>
</feature>
<dbReference type="AlphaFoldDB" id="A0A1G9VUA2"/>
<gene>
    <name evidence="2" type="ORF">SAMN04488568_1217</name>
</gene>
<protein>
    <submittedName>
        <fullName evidence="2">Uncharacterized membrane protein YhaH, DUF805 family</fullName>
    </submittedName>
</protein>
<feature type="transmembrane region" description="Helical" evidence="1">
    <location>
        <begin position="84"/>
        <end position="104"/>
    </location>
</feature>
<proteinExistence type="predicted"/>
<keyword evidence="1" id="KW-0472">Membrane</keyword>
<reference evidence="2 3" key="1">
    <citation type="submission" date="2016-10" db="EMBL/GenBank/DDBJ databases">
        <authorList>
            <person name="de Groot N.N."/>
        </authorList>
    </citation>
    <scope>NUCLEOTIDE SEQUENCE [LARGE SCALE GENOMIC DNA]</scope>
    <source>
        <strain evidence="2 3">DSM 16077</strain>
    </source>
</reference>
<evidence type="ECO:0000256" key="1">
    <source>
        <dbReference type="SAM" id="Phobius"/>
    </source>
</evidence>
<keyword evidence="1" id="KW-0812">Transmembrane</keyword>
<dbReference type="STRING" id="144026.SAMN04488568_1217"/>
<accession>A0A1G9VUA2</accession>
<sequence>MNFQDFIIDPKDAKRILIGASGKLGPMDFAQGLVAIIAGSLILNLVSLVPGIGPLVGFLGGLVLAFAWVCIFSKRFHDAGQSGWMTVAAIVAVIVLSVVIAMILTPLFGGASFTDMSRMQTMGFGFAVKNMITSVLANAAVGYYMFKLKPALL</sequence>
<evidence type="ECO:0000313" key="3">
    <source>
        <dbReference type="Proteomes" id="UP000199759"/>
    </source>
</evidence>
<feature type="transmembrane region" description="Helical" evidence="1">
    <location>
        <begin position="55"/>
        <end position="72"/>
    </location>
</feature>
<dbReference type="RefSeq" id="WP_091771590.1">
    <property type="nucleotide sequence ID" value="NZ_FNHG01000021.1"/>
</dbReference>
<keyword evidence="3" id="KW-1185">Reference proteome</keyword>
<dbReference type="OrthoDB" id="9812349at2"/>
<feature type="transmembrane region" description="Helical" evidence="1">
    <location>
        <begin position="29"/>
        <end position="49"/>
    </location>
</feature>
<organism evidence="2 3">
    <name type="scientific">Maricaulis salignorans</name>
    <dbReference type="NCBI Taxonomy" id="144026"/>
    <lineage>
        <taxon>Bacteria</taxon>
        <taxon>Pseudomonadati</taxon>
        <taxon>Pseudomonadota</taxon>
        <taxon>Alphaproteobacteria</taxon>
        <taxon>Maricaulales</taxon>
        <taxon>Maricaulaceae</taxon>
        <taxon>Maricaulis</taxon>
    </lineage>
</organism>
<keyword evidence="1" id="KW-1133">Transmembrane helix</keyword>
<dbReference type="EMBL" id="FNHG01000021">
    <property type="protein sequence ID" value="SDM75842.1"/>
    <property type="molecule type" value="Genomic_DNA"/>
</dbReference>
<evidence type="ECO:0000313" key="2">
    <source>
        <dbReference type="EMBL" id="SDM75842.1"/>
    </source>
</evidence>